<sequence length="172" mass="19379">MNFEEKTLEEKLIYKGNFLKVTNHKVQLPNGNIGSRDIVRHPGGVAVVAFLDQYTILLVEQYRKPLELITLELPAGKLEIGEDPEICGLRELEEETGYKAGDHEFLGKIATTPGFCDEYIYLYKATNLTVGTVNMDEDEFVNVKKLKLSEVKEKIKKGEIIDAKTIAALSYL</sequence>
<evidence type="ECO:0000313" key="1">
    <source>
        <dbReference type="EMBL" id="GKX66172.1"/>
    </source>
</evidence>
<name>A0ACB5RAF5_9CLOT</name>
<dbReference type="EMBL" id="BROD01000001">
    <property type="protein sequence ID" value="GKX66172.1"/>
    <property type="molecule type" value="Genomic_DNA"/>
</dbReference>
<protein>
    <submittedName>
        <fullName evidence="1">ADP-ribose pyrophosphatase</fullName>
    </submittedName>
</protein>
<evidence type="ECO:0000313" key="2">
    <source>
        <dbReference type="Proteomes" id="UP001058074"/>
    </source>
</evidence>
<comment type="caution">
    <text evidence="1">The sequence shown here is derived from an EMBL/GenBank/DDBJ whole genome shotgun (WGS) entry which is preliminary data.</text>
</comment>
<accession>A0ACB5RAF5</accession>
<keyword evidence="2" id="KW-1185">Reference proteome</keyword>
<organism evidence="1 2">
    <name type="scientific">Inconstantimicrobium mannanitabidum</name>
    <dbReference type="NCBI Taxonomy" id="1604901"/>
    <lineage>
        <taxon>Bacteria</taxon>
        <taxon>Bacillati</taxon>
        <taxon>Bacillota</taxon>
        <taxon>Clostridia</taxon>
        <taxon>Eubacteriales</taxon>
        <taxon>Clostridiaceae</taxon>
        <taxon>Inconstantimicrobium</taxon>
    </lineage>
</organism>
<reference evidence="1" key="1">
    <citation type="journal article" date="2025" name="Int. J. Syst. Evol. Microbiol.">
        <title>Inconstantimicrobium mannanitabidum sp. nov., a novel member of the family Clostridiaceae isolated from anoxic soil under the treatment of reductive soil disinfestation.</title>
        <authorList>
            <person name="Ueki A."/>
            <person name="Tonouchi A."/>
            <person name="Honma S."/>
            <person name="Kaku N."/>
            <person name="Ueki K."/>
        </authorList>
    </citation>
    <scope>NUCLEOTIDE SEQUENCE</scope>
    <source>
        <strain evidence="1">TW13</strain>
    </source>
</reference>
<proteinExistence type="predicted"/>
<dbReference type="Proteomes" id="UP001058074">
    <property type="component" value="Unassembled WGS sequence"/>
</dbReference>
<gene>
    <name evidence="1" type="primary">nudF</name>
    <name evidence="1" type="ORF">rsdtw13_14300</name>
</gene>